<accession>A0A7Y9S1W6</accession>
<keyword evidence="2" id="KW-1133">Transmembrane helix</keyword>
<keyword evidence="2" id="KW-0812">Transmembrane</keyword>
<evidence type="ECO:0000256" key="2">
    <source>
        <dbReference type="SAM" id="Phobius"/>
    </source>
</evidence>
<organism evidence="3 4">
    <name type="scientific">Nocardioides daedukensis</name>
    <dbReference type="NCBI Taxonomy" id="634462"/>
    <lineage>
        <taxon>Bacteria</taxon>
        <taxon>Bacillati</taxon>
        <taxon>Actinomycetota</taxon>
        <taxon>Actinomycetes</taxon>
        <taxon>Propionibacteriales</taxon>
        <taxon>Nocardioidaceae</taxon>
        <taxon>Nocardioides</taxon>
    </lineage>
</organism>
<feature type="transmembrane region" description="Helical" evidence="2">
    <location>
        <begin position="120"/>
        <end position="140"/>
    </location>
</feature>
<dbReference type="Proteomes" id="UP000540656">
    <property type="component" value="Unassembled WGS sequence"/>
</dbReference>
<feature type="transmembrane region" description="Helical" evidence="2">
    <location>
        <begin position="49"/>
        <end position="67"/>
    </location>
</feature>
<dbReference type="RefSeq" id="WP_179502524.1">
    <property type="nucleotide sequence ID" value="NZ_JACCAA010000001.1"/>
</dbReference>
<evidence type="ECO:0000313" key="4">
    <source>
        <dbReference type="Proteomes" id="UP000540656"/>
    </source>
</evidence>
<reference evidence="3 4" key="1">
    <citation type="submission" date="2020-07" db="EMBL/GenBank/DDBJ databases">
        <title>Sequencing the genomes of 1000 actinobacteria strains.</title>
        <authorList>
            <person name="Klenk H.-P."/>
        </authorList>
    </citation>
    <scope>NUCLEOTIDE SEQUENCE [LARGE SCALE GENOMIC DNA]</scope>
    <source>
        <strain evidence="3 4">DSM 23819</strain>
    </source>
</reference>
<name>A0A7Y9S1W6_9ACTN</name>
<keyword evidence="4" id="KW-1185">Reference proteome</keyword>
<proteinExistence type="predicted"/>
<dbReference type="AlphaFoldDB" id="A0A7Y9S1W6"/>
<sequence>MAVPPETTTRLSLACQSSGTMGKTLDLNRGDETSIRPLRSRPRYRSRRLGLGLILAAVVVFTVLFTADLEVDEPNVDGFPAASCGSAYDVAFIKGDGFMGGEVPINQDAIDRKCVDKAQLYVGASVLAGGVLLAAGILLLPARRRGLVAAGILASFVVLVLVFVEWSSRIEAPAPGVPTQTEGPQALDRLSMWR</sequence>
<evidence type="ECO:0000256" key="1">
    <source>
        <dbReference type="SAM" id="MobiDB-lite"/>
    </source>
</evidence>
<feature type="region of interest" description="Disordered" evidence="1">
    <location>
        <begin position="174"/>
        <end position="194"/>
    </location>
</feature>
<evidence type="ECO:0000313" key="3">
    <source>
        <dbReference type="EMBL" id="NYG59479.1"/>
    </source>
</evidence>
<protein>
    <submittedName>
        <fullName evidence="3">Uncharacterized protein</fullName>
    </submittedName>
</protein>
<dbReference type="EMBL" id="JACCAA010000001">
    <property type="protein sequence ID" value="NYG59479.1"/>
    <property type="molecule type" value="Genomic_DNA"/>
</dbReference>
<gene>
    <name evidence="3" type="ORF">BJ980_002402</name>
</gene>
<keyword evidence="2" id="KW-0472">Membrane</keyword>
<comment type="caution">
    <text evidence="3">The sequence shown here is derived from an EMBL/GenBank/DDBJ whole genome shotgun (WGS) entry which is preliminary data.</text>
</comment>
<feature type="transmembrane region" description="Helical" evidence="2">
    <location>
        <begin position="147"/>
        <end position="166"/>
    </location>
</feature>